<dbReference type="PROSITE" id="PS50109">
    <property type="entry name" value="HIS_KIN"/>
    <property type="match status" value="1"/>
</dbReference>
<sequence length="487" mass="55332">MLHTIRGKLLIGFFLIFLIFFVILNQMVARNIESGNQKMMADSLIGLKNNSNAYVRQSFMIHHFGNDELYFGQIAEEMAKDLQHDTSTSIAMYSVTGDKLYATDPALFEADGDDLKQALHGKTAYRITSENQTTSVLFAFPVIVDGTKVGIIRFAKDFTLLYEQSTQIRRTIFVTAMAVFAAAFLFTYLLSRHITVPLVKLSTASTEVMKGKLDTRLTFRRKDEIGKLAANFNNMIERIQNQIATIEHDRDQLDELNQARKRFFDNVTHELKTPLTTIMGYATIIRENGNQDQEMFEKGITHIVDESKRLHELVLNLLEQSKESHVADRMTIVDVGYLLSDVSETMTIKAKRYKKTIRCHAENGLFVSGHPDKLRQLFINLLDNAIKYGYAHTDIVAKAEAELASETVRLTFTNQGPTVRPEHLSRIFDPFYRADATTHEAESAGLGLSISQGIVDEHQGSIRMTSHLDLTSVYIELPYRRLESDRE</sequence>
<evidence type="ECO:0000256" key="13">
    <source>
        <dbReference type="ARBA" id="ARBA00023136"/>
    </source>
</evidence>
<evidence type="ECO:0000259" key="16">
    <source>
        <dbReference type="PROSITE" id="PS50109"/>
    </source>
</evidence>
<name>A0ABW9UID8_9BACL</name>
<dbReference type="PROSITE" id="PS50885">
    <property type="entry name" value="HAMP"/>
    <property type="match status" value="1"/>
</dbReference>
<dbReference type="Pfam" id="PF00512">
    <property type="entry name" value="HisKA"/>
    <property type="match status" value="1"/>
</dbReference>
<dbReference type="PANTHER" id="PTHR45528:SF1">
    <property type="entry name" value="SENSOR HISTIDINE KINASE CPXA"/>
    <property type="match status" value="1"/>
</dbReference>
<dbReference type="Pfam" id="PF02518">
    <property type="entry name" value="HATPase_c"/>
    <property type="match status" value="1"/>
</dbReference>
<evidence type="ECO:0000256" key="8">
    <source>
        <dbReference type="ARBA" id="ARBA00022741"/>
    </source>
</evidence>
<dbReference type="Gene3D" id="6.10.340.10">
    <property type="match status" value="1"/>
</dbReference>
<organism evidence="18 19">
    <name type="scientific">Paenibacillus anseongense</name>
    <dbReference type="NCBI Taxonomy" id="2682845"/>
    <lineage>
        <taxon>Bacteria</taxon>
        <taxon>Bacillati</taxon>
        <taxon>Bacillota</taxon>
        <taxon>Bacilli</taxon>
        <taxon>Bacillales</taxon>
        <taxon>Paenibacillaceae</taxon>
        <taxon>Paenibacillus</taxon>
    </lineage>
</organism>
<dbReference type="Gene3D" id="1.10.287.130">
    <property type="match status" value="1"/>
</dbReference>
<dbReference type="EMBL" id="WSEM01000039">
    <property type="protein sequence ID" value="MVQ39964.1"/>
    <property type="molecule type" value="Genomic_DNA"/>
</dbReference>
<reference evidence="18 19" key="1">
    <citation type="submission" date="2019-12" db="EMBL/GenBank/DDBJ databases">
        <authorList>
            <person name="Huq M.A."/>
        </authorList>
    </citation>
    <scope>NUCLEOTIDE SEQUENCE [LARGE SCALE GENOMIC DNA]</scope>
    <source>
        <strain evidence="18 19">MAH-34</strain>
    </source>
</reference>
<dbReference type="InterPro" id="IPR005467">
    <property type="entry name" value="His_kinase_dom"/>
</dbReference>
<keyword evidence="6" id="KW-0808">Transferase</keyword>
<evidence type="ECO:0000256" key="5">
    <source>
        <dbReference type="ARBA" id="ARBA00022553"/>
    </source>
</evidence>
<evidence type="ECO:0000256" key="1">
    <source>
        <dbReference type="ARBA" id="ARBA00000085"/>
    </source>
</evidence>
<feature type="transmembrane region" description="Helical" evidence="15">
    <location>
        <begin position="6"/>
        <end position="24"/>
    </location>
</feature>
<dbReference type="CDD" id="cd06225">
    <property type="entry name" value="HAMP"/>
    <property type="match status" value="1"/>
</dbReference>
<evidence type="ECO:0000256" key="15">
    <source>
        <dbReference type="SAM" id="Phobius"/>
    </source>
</evidence>
<evidence type="ECO:0000256" key="11">
    <source>
        <dbReference type="ARBA" id="ARBA00022989"/>
    </source>
</evidence>
<feature type="transmembrane region" description="Helical" evidence="15">
    <location>
        <begin position="171"/>
        <end position="190"/>
    </location>
</feature>
<keyword evidence="5" id="KW-0597">Phosphoprotein</keyword>
<dbReference type="PANTHER" id="PTHR45528">
    <property type="entry name" value="SENSOR HISTIDINE KINASE CPXA"/>
    <property type="match status" value="1"/>
</dbReference>
<dbReference type="InterPro" id="IPR003594">
    <property type="entry name" value="HATPase_dom"/>
</dbReference>
<keyword evidence="4" id="KW-1003">Cell membrane</keyword>
<evidence type="ECO:0000256" key="9">
    <source>
        <dbReference type="ARBA" id="ARBA00022777"/>
    </source>
</evidence>
<dbReference type="SMART" id="SM00387">
    <property type="entry name" value="HATPase_c"/>
    <property type="match status" value="1"/>
</dbReference>
<dbReference type="InterPro" id="IPR004358">
    <property type="entry name" value="Sig_transdc_His_kin-like_C"/>
</dbReference>
<proteinExistence type="predicted"/>
<dbReference type="EC" id="2.7.13.3" evidence="3"/>
<keyword evidence="9" id="KW-0418">Kinase</keyword>
<evidence type="ECO:0000313" key="19">
    <source>
        <dbReference type="Proteomes" id="UP000467637"/>
    </source>
</evidence>
<evidence type="ECO:0000256" key="10">
    <source>
        <dbReference type="ARBA" id="ARBA00022840"/>
    </source>
</evidence>
<accession>A0ABW9UID8</accession>
<keyword evidence="19" id="KW-1185">Reference proteome</keyword>
<dbReference type="InterPro" id="IPR036097">
    <property type="entry name" value="HisK_dim/P_sf"/>
</dbReference>
<dbReference type="SMART" id="SM00304">
    <property type="entry name" value="HAMP"/>
    <property type="match status" value="1"/>
</dbReference>
<comment type="catalytic activity">
    <reaction evidence="1">
        <text>ATP + protein L-histidine = ADP + protein N-phospho-L-histidine.</text>
        <dbReference type="EC" id="2.7.13.3"/>
    </reaction>
</comment>
<keyword evidence="10" id="KW-0067">ATP-binding</keyword>
<protein>
    <recommendedName>
        <fullName evidence="3">histidine kinase</fullName>
        <ecNumber evidence="3">2.7.13.3</ecNumber>
    </recommendedName>
</protein>
<dbReference type="Pfam" id="PF00672">
    <property type="entry name" value="HAMP"/>
    <property type="match status" value="1"/>
</dbReference>
<gene>
    <name evidence="18" type="ORF">GON05_35845</name>
</gene>
<dbReference type="InterPro" id="IPR050398">
    <property type="entry name" value="HssS/ArlS-like"/>
</dbReference>
<dbReference type="InterPro" id="IPR036890">
    <property type="entry name" value="HATPase_C_sf"/>
</dbReference>
<dbReference type="Gene3D" id="3.30.565.10">
    <property type="entry name" value="Histidine kinase-like ATPase, C-terminal domain"/>
    <property type="match status" value="1"/>
</dbReference>
<evidence type="ECO:0000256" key="7">
    <source>
        <dbReference type="ARBA" id="ARBA00022692"/>
    </source>
</evidence>
<evidence type="ECO:0000256" key="14">
    <source>
        <dbReference type="SAM" id="Coils"/>
    </source>
</evidence>
<feature type="domain" description="HAMP" evidence="17">
    <location>
        <begin position="192"/>
        <end position="244"/>
    </location>
</feature>
<evidence type="ECO:0000256" key="12">
    <source>
        <dbReference type="ARBA" id="ARBA00023012"/>
    </source>
</evidence>
<feature type="coiled-coil region" evidence="14">
    <location>
        <begin position="229"/>
        <end position="259"/>
    </location>
</feature>
<dbReference type="CDD" id="cd00082">
    <property type="entry name" value="HisKA"/>
    <property type="match status" value="1"/>
</dbReference>
<evidence type="ECO:0000256" key="6">
    <source>
        <dbReference type="ARBA" id="ARBA00022679"/>
    </source>
</evidence>
<keyword evidence="13 15" id="KW-0472">Membrane</keyword>
<keyword evidence="7 15" id="KW-0812">Transmembrane</keyword>
<evidence type="ECO:0000256" key="2">
    <source>
        <dbReference type="ARBA" id="ARBA00004651"/>
    </source>
</evidence>
<dbReference type="PRINTS" id="PR00344">
    <property type="entry name" value="BCTRLSENSOR"/>
</dbReference>
<dbReference type="SUPFAM" id="SSF47384">
    <property type="entry name" value="Homodimeric domain of signal transducing histidine kinase"/>
    <property type="match status" value="1"/>
</dbReference>
<evidence type="ECO:0000313" key="18">
    <source>
        <dbReference type="EMBL" id="MVQ39964.1"/>
    </source>
</evidence>
<dbReference type="SMART" id="SM00388">
    <property type="entry name" value="HisKA"/>
    <property type="match status" value="1"/>
</dbReference>
<dbReference type="InterPro" id="IPR003661">
    <property type="entry name" value="HisK_dim/P_dom"/>
</dbReference>
<dbReference type="Proteomes" id="UP000467637">
    <property type="component" value="Unassembled WGS sequence"/>
</dbReference>
<comment type="caution">
    <text evidence="18">The sequence shown here is derived from an EMBL/GenBank/DDBJ whole genome shotgun (WGS) entry which is preliminary data.</text>
</comment>
<dbReference type="InterPro" id="IPR003660">
    <property type="entry name" value="HAMP_dom"/>
</dbReference>
<keyword evidence="12" id="KW-0902">Two-component regulatory system</keyword>
<dbReference type="SUPFAM" id="SSF158472">
    <property type="entry name" value="HAMP domain-like"/>
    <property type="match status" value="1"/>
</dbReference>
<comment type="subcellular location">
    <subcellularLocation>
        <location evidence="2">Cell membrane</location>
        <topology evidence="2">Multi-pass membrane protein</topology>
    </subcellularLocation>
</comment>
<evidence type="ECO:0000259" key="17">
    <source>
        <dbReference type="PROSITE" id="PS50885"/>
    </source>
</evidence>
<evidence type="ECO:0000256" key="3">
    <source>
        <dbReference type="ARBA" id="ARBA00012438"/>
    </source>
</evidence>
<keyword evidence="14" id="KW-0175">Coiled coil</keyword>
<keyword evidence="8" id="KW-0547">Nucleotide-binding</keyword>
<keyword evidence="11 15" id="KW-1133">Transmembrane helix</keyword>
<dbReference type="SUPFAM" id="SSF55874">
    <property type="entry name" value="ATPase domain of HSP90 chaperone/DNA topoisomerase II/histidine kinase"/>
    <property type="match status" value="1"/>
</dbReference>
<feature type="domain" description="Histidine kinase" evidence="16">
    <location>
        <begin position="266"/>
        <end position="481"/>
    </location>
</feature>
<evidence type="ECO:0000256" key="4">
    <source>
        <dbReference type="ARBA" id="ARBA00022475"/>
    </source>
</evidence>